<dbReference type="Proteomes" id="UP000087171">
    <property type="component" value="Chromosome Ca6"/>
</dbReference>
<dbReference type="InterPro" id="IPR001841">
    <property type="entry name" value="Znf_RING"/>
</dbReference>
<dbReference type="KEGG" id="cam:101488454"/>
<sequence length="448" mass="49965">MRMFNGINLTKKKKSRLYIYIYIIMELDLNHEPLDQISTSVVEFDSVLEELESAEVHIRNRIRHLEAITSRARQHQRLPQTRSQIQITNFTGEVGTPDDEEGGEEGREHHRVEEGIVESGKGAKRKSAHLVAKALGMEEMDDGKVEEESTGNFFDCNICLDNARDPVLTCCGHLFCWPCFYQLSYAYSKAKECPVCKGEVTETGIIPIYGNGSAGGDCQLEMEEAGLRVPPRPRAPRVQSIRQKFISQGSSSSSVVQRIRRFQFHNHIGGFAEQVQLESINATIERNNALLIQSRMQIENNQHSGSHQASRLPVQEDPSFSSLSSALDTAIETVERLVQGLESYINGHQIGGSIQLNPRPVSRNSTFSVADTNRSEIHDQEVAAVTNSVASAASVSPLNRNVDNMAVIGSEIQTTDRNVQISPLDPSSSNGRRRNGVSSEPRRRRRLR</sequence>
<dbReference type="PROSITE" id="PS50089">
    <property type="entry name" value="ZF_RING_2"/>
    <property type="match status" value="1"/>
</dbReference>
<comment type="function">
    <text evidence="6">E3 ubiquitin-protein ligase.</text>
</comment>
<dbReference type="SMART" id="SM00184">
    <property type="entry name" value="RING"/>
    <property type="match status" value="1"/>
</dbReference>
<dbReference type="OrthoDB" id="6270329at2759"/>
<dbReference type="GO" id="GO:0016567">
    <property type="term" value="P:protein ubiquitination"/>
    <property type="evidence" value="ECO:0007669"/>
    <property type="project" value="UniProtKB-UniPathway"/>
</dbReference>
<evidence type="ECO:0000256" key="2">
    <source>
        <dbReference type="ARBA" id="ARBA00004906"/>
    </source>
</evidence>
<keyword evidence="6" id="KW-0479">Metal-binding</keyword>
<feature type="domain" description="RING-type" evidence="8">
    <location>
        <begin position="156"/>
        <end position="197"/>
    </location>
</feature>
<dbReference type="InterPro" id="IPR013083">
    <property type="entry name" value="Znf_RING/FYVE/PHD"/>
</dbReference>
<dbReference type="RefSeq" id="XP_004506453.1">
    <property type="nucleotide sequence ID" value="XM_004506396.2"/>
</dbReference>
<keyword evidence="3 6" id="KW-0808">Transferase</keyword>
<dbReference type="AlphaFoldDB" id="A0A1S2YL64"/>
<name>A0A1S2YL64_CICAR</name>
<comment type="catalytic activity">
    <reaction evidence="1 6">
        <text>S-ubiquitinyl-[E2 ubiquitin-conjugating enzyme]-L-cysteine + [acceptor protein]-L-lysine = [E2 ubiquitin-conjugating enzyme]-L-cysteine + N(6)-ubiquitinyl-[acceptor protein]-L-lysine.</text>
        <dbReference type="EC" id="2.3.2.27"/>
    </reaction>
</comment>
<dbReference type="PaxDb" id="3827-XP_004506453.1"/>
<dbReference type="GO" id="GO:0006511">
    <property type="term" value="P:ubiquitin-dependent protein catabolic process"/>
    <property type="evidence" value="ECO:0007669"/>
    <property type="project" value="UniProtKB-UniRule"/>
</dbReference>
<dbReference type="InterPro" id="IPR045103">
    <property type="entry name" value="RNF5/RNF185-like"/>
</dbReference>
<dbReference type="SUPFAM" id="SSF57850">
    <property type="entry name" value="RING/U-box"/>
    <property type="match status" value="1"/>
</dbReference>
<dbReference type="GO" id="GO:0061630">
    <property type="term" value="F:ubiquitin protein ligase activity"/>
    <property type="evidence" value="ECO:0007669"/>
    <property type="project" value="UniProtKB-UniRule"/>
</dbReference>
<accession>A0A1S2YL64</accession>
<feature type="region of interest" description="Disordered" evidence="7">
    <location>
        <begin position="91"/>
        <end position="124"/>
    </location>
</feature>
<reference evidence="9" key="1">
    <citation type="journal article" date="2013" name="Nat. Biotechnol.">
        <title>Draft genome sequence of chickpea (Cicer arietinum) provides a resource for trait improvement.</title>
        <authorList>
            <person name="Varshney R.K."/>
            <person name="Song C."/>
            <person name="Saxena R.K."/>
            <person name="Azam S."/>
            <person name="Yu S."/>
            <person name="Sharpe A.G."/>
            <person name="Cannon S."/>
            <person name="Baek J."/>
            <person name="Rosen B.D."/>
            <person name="Tar'an B."/>
            <person name="Millan T."/>
            <person name="Zhang X."/>
            <person name="Ramsay L.D."/>
            <person name="Iwata A."/>
            <person name="Wang Y."/>
            <person name="Nelson W."/>
            <person name="Farmer A.D."/>
            <person name="Gaur P.M."/>
            <person name="Soderlund C."/>
            <person name="Penmetsa R.V."/>
            <person name="Xu C."/>
            <person name="Bharti A.K."/>
            <person name="He W."/>
            <person name="Winter P."/>
            <person name="Zhao S."/>
            <person name="Hane J.K."/>
            <person name="Carrasquilla-Garcia N."/>
            <person name="Condie J.A."/>
            <person name="Upadhyaya H.D."/>
            <person name="Luo M.C."/>
            <person name="Thudi M."/>
            <person name="Gowda C.L."/>
            <person name="Singh N.P."/>
            <person name="Lichtenzveig J."/>
            <person name="Gali K.K."/>
            <person name="Rubio J."/>
            <person name="Nadarajan N."/>
            <person name="Dolezel J."/>
            <person name="Bansal K.C."/>
            <person name="Xu X."/>
            <person name="Edwards D."/>
            <person name="Zhang G."/>
            <person name="Kahl G."/>
            <person name="Gil J."/>
            <person name="Singh K.B."/>
            <person name="Datta S.K."/>
            <person name="Jackson S.A."/>
            <person name="Wang J."/>
            <person name="Cook D.R."/>
        </authorList>
    </citation>
    <scope>NUCLEOTIDE SEQUENCE [LARGE SCALE GENOMIC DNA]</scope>
    <source>
        <strain evidence="9">cv. CDC Frontier</strain>
    </source>
</reference>
<dbReference type="Pfam" id="PF13920">
    <property type="entry name" value="zf-C3HC4_3"/>
    <property type="match status" value="1"/>
</dbReference>
<reference evidence="10" key="2">
    <citation type="submission" date="2025-08" db="UniProtKB">
        <authorList>
            <consortium name="RefSeq"/>
        </authorList>
    </citation>
    <scope>IDENTIFICATION</scope>
    <source>
        <tissue evidence="10">Etiolated seedlings</tissue>
    </source>
</reference>
<keyword evidence="5 6" id="KW-0863">Zinc-finger</keyword>
<evidence type="ECO:0000256" key="7">
    <source>
        <dbReference type="SAM" id="MobiDB-lite"/>
    </source>
</evidence>
<dbReference type="GO" id="GO:0008270">
    <property type="term" value="F:zinc ion binding"/>
    <property type="evidence" value="ECO:0007669"/>
    <property type="project" value="UniProtKB-KW"/>
</dbReference>
<comment type="pathway">
    <text evidence="2 6">Protein modification; protein ubiquitination.</text>
</comment>
<evidence type="ECO:0000259" key="8">
    <source>
        <dbReference type="PROSITE" id="PS50089"/>
    </source>
</evidence>
<proteinExistence type="predicted"/>
<dbReference type="STRING" id="3827.A0A1S2YL64"/>
<organism evidence="9 10">
    <name type="scientific">Cicer arietinum</name>
    <name type="common">Chickpea</name>
    <name type="synonym">Garbanzo</name>
    <dbReference type="NCBI Taxonomy" id="3827"/>
    <lineage>
        <taxon>Eukaryota</taxon>
        <taxon>Viridiplantae</taxon>
        <taxon>Streptophyta</taxon>
        <taxon>Embryophyta</taxon>
        <taxon>Tracheophyta</taxon>
        <taxon>Spermatophyta</taxon>
        <taxon>Magnoliopsida</taxon>
        <taxon>eudicotyledons</taxon>
        <taxon>Gunneridae</taxon>
        <taxon>Pentapetalae</taxon>
        <taxon>rosids</taxon>
        <taxon>fabids</taxon>
        <taxon>Fabales</taxon>
        <taxon>Fabaceae</taxon>
        <taxon>Papilionoideae</taxon>
        <taxon>50 kb inversion clade</taxon>
        <taxon>NPAAA clade</taxon>
        <taxon>Hologalegina</taxon>
        <taxon>IRL clade</taxon>
        <taxon>Cicereae</taxon>
        <taxon>Cicer</taxon>
    </lineage>
</organism>
<comment type="domain">
    <text evidence="6">The RING-type zinc finger domain is responsible for E3 ligase activity.</text>
</comment>
<dbReference type="UniPathway" id="UPA00143"/>
<evidence type="ECO:0000256" key="1">
    <source>
        <dbReference type="ARBA" id="ARBA00000900"/>
    </source>
</evidence>
<feature type="compositionally biased region" description="Basic and acidic residues" evidence="7">
    <location>
        <begin position="104"/>
        <end position="114"/>
    </location>
</feature>
<dbReference type="eggNOG" id="KOG0823">
    <property type="taxonomic scope" value="Eukaryota"/>
</dbReference>
<comment type="subcellular location">
    <subcellularLocation>
        <location evidence="6">Endoplasmic reticulum membrane</location>
        <topology evidence="6">Single-pass type IV membrane protein</topology>
    </subcellularLocation>
</comment>
<dbReference type="GO" id="GO:0005789">
    <property type="term" value="C:endoplasmic reticulum membrane"/>
    <property type="evidence" value="ECO:0007669"/>
    <property type="project" value="UniProtKB-SubCell"/>
</dbReference>
<gene>
    <name evidence="10" type="primary">LOC101488454</name>
</gene>
<evidence type="ECO:0000313" key="10">
    <source>
        <dbReference type="RefSeq" id="XP_004506453.1"/>
    </source>
</evidence>
<keyword evidence="6" id="KW-0256">Endoplasmic reticulum</keyword>
<keyword evidence="4 6" id="KW-0833">Ubl conjugation pathway</keyword>
<keyword evidence="9" id="KW-1185">Reference proteome</keyword>
<feature type="region of interest" description="Disordered" evidence="7">
    <location>
        <begin position="417"/>
        <end position="448"/>
    </location>
</feature>
<dbReference type="Gene3D" id="3.30.40.10">
    <property type="entry name" value="Zinc/RING finger domain, C3HC4 (zinc finger)"/>
    <property type="match status" value="1"/>
</dbReference>
<dbReference type="GeneID" id="101488454"/>
<dbReference type="EC" id="2.3.2.27" evidence="6"/>
<evidence type="ECO:0000313" key="9">
    <source>
        <dbReference type="Proteomes" id="UP000087171"/>
    </source>
</evidence>
<dbReference type="PANTHER" id="PTHR12313">
    <property type="entry name" value="E3 UBIQUITIN-PROTEIN LIGASE RNF5-RELATED"/>
    <property type="match status" value="1"/>
</dbReference>
<keyword evidence="6" id="KW-0862">Zinc</keyword>
<evidence type="ECO:0000256" key="3">
    <source>
        <dbReference type="ARBA" id="ARBA00022679"/>
    </source>
</evidence>
<evidence type="ECO:0000256" key="4">
    <source>
        <dbReference type="ARBA" id="ARBA00022786"/>
    </source>
</evidence>
<evidence type="ECO:0000256" key="6">
    <source>
        <dbReference type="RuleBase" id="RU369090"/>
    </source>
</evidence>
<protein>
    <recommendedName>
        <fullName evidence="6">E3 ubiquitin-protein ligase RMA</fullName>
        <ecNumber evidence="6">2.3.2.27</ecNumber>
    </recommendedName>
    <alternativeName>
        <fullName evidence="6">Protein RING membrane-anchor</fullName>
    </alternativeName>
    <alternativeName>
        <fullName evidence="6">RING-type E3 ubiquitin transferase RMA</fullName>
    </alternativeName>
</protein>
<evidence type="ECO:0000256" key="5">
    <source>
        <dbReference type="PROSITE-ProRule" id="PRU00175"/>
    </source>
</evidence>